<dbReference type="Gene3D" id="3.60.15.10">
    <property type="entry name" value="Ribonuclease Z/Hydroxyacylglutathione hydrolase-like"/>
    <property type="match status" value="1"/>
</dbReference>
<dbReference type="Pfam" id="PF00753">
    <property type="entry name" value="Lactamase_B"/>
    <property type="match status" value="1"/>
</dbReference>
<proteinExistence type="predicted"/>
<dbReference type="SMART" id="SM00849">
    <property type="entry name" value="Lactamase_B"/>
    <property type="match status" value="1"/>
</dbReference>
<keyword evidence="2" id="KW-0378">Hydrolase</keyword>
<dbReference type="InterPro" id="IPR036866">
    <property type="entry name" value="RibonucZ/Hydroxyglut_hydro"/>
</dbReference>
<evidence type="ECO:0000313" key="3">
    <source>
        <dbReference type="Proteomes" id="UP000217209"/>
    </source>
</evidence>
<dbReference type="CDD" id="cd06262">
    <property type="entry name" value="metallo-hydrolase-like_MBL-fold"/>
    <property type="match status" value="1"/>
</dbReference>
<dbReference type="PANTHER" id="PTHR46233">
    <property type="entry name" value="HYDROXYACYLGLUTATHIONE HYDROLASE GLOC"/>
    <property type="match status" value="1"/>
</dbReference>
<name>A0A1Q2HWC3_9CORY</name>
<dbReference type="GO" id="GO:0016787">
    <property type="term" value="F:hydrolase activity"/>
    <property type="evidence" value="ECO:0007669"/>
    <property type="project" value="UniProtKB-KW"/>
</dbReference>
<sequence>MNLPTWPAPEVFRVTNVGCMKTSPPSFQMAHVAVSSMDNNCYLLISGEQGLLIDAADDAPALLSLAADNGVTITDVLTTHRHHDHTRALEEVLAATNATHWASHLDAPALPAPVDHELKDDDYIAFAGERLPVAILRGHTPGGACVAALIDGEPNLFVGDSLFPGGLGKTSSEGDFVRLFTDVKEKLFDRFPDETVVRPGHGKPTTIGAERPHLDEWWERRW</sequence>
<dbReference type="InterPro" id="IPR051453">
    <property type="entry name" value="MBL_Glyoxalase_II"/>
</dbReference>
<dbReference type="EC" id="3.-.-.-" evidence="2"/>
<dbReference type="InterPro" id="IPR001279">
    <property type="entry name" value="Metallo-B-lactamas"/>
</dbReference>
<evidence type="ECO:0000259" key="1">
    <source>
        <dbReference type="SMART" id="SM00849"/>
    </source>
</evidence>
<organism evidence="2 3">
    <name type="scientific">Corynebacterium glaucum</name>
    <dbReference type="NCBI Taxonomy" id="187491"/>
    <lineage>
        <taxon>Bacteria</taxon>
        <taxon>Bacillati</taxon>
        <taxon>Actinomycetota</taxon>
        <taxon>Actinomycetes</taxon>
        <taxon>Mycobacteriales</taxon>
        <taxon>Corynebacteriaceae</taxon>
        <taxon>Corynebacterium</taxon>
    </lineage>
</organism>
<protein>
    <submittedName>
        <fullName evidence="2">Putative metallo-hydrolase</fullName>
        <ecNumber evidence="2">3.-.-.-</ecNumber>
    </submittedName>
</protein>
<dbReference type="AlphaFoldDB" id="A0A1Q2HWC3"/>
<evidence type="ECO:0000313" key="2">
    <source>
        <dbReference type="EMBL" id="AQQ15156.1"/>
    </source>
</evidence>
<reference evidence="2 3" key="1">
    <citation type="submission" date="2016-12" db="EMBL/GenBank/DDBJ databases">
        <authorList>
            <person name="Song W.-J."/>
            <person name="Kurnit D.M."/>
        </authorList>
    </citation>
    <scope>NUCLEOTIDE SEQUENCE [LARGE SCALE GENOMIC DNA]</scope>
    <source>
        <strain evidence="2 3">DSM 30827</strain>
    </source>
</reference>
<dbReference type="KEGG" id="cgv:CGLAU_05945"/>
<keyword evidence="3" id="KW-1185">Reference proteome</keyword>
<dbReference type="Proteomes" id="UP000217209">
    <property type="component" value="Chromosome"/>
</dbReference>
<dbReference type="PANTHER" id="PTHR46233:SF1">
    <property type="entry name" value="CONSERVED PROTEIN"/>
    <property type="match status" value="1"/>
</dbReference>
<gene>
    <name evidence="2" type="ORF">CGLAU_05945</name>
</gene>
<dbReference type="EMBL" id="CP019688">
    <property type="protein sequence ID" value="AQQ15156.1"/>
    <property type="molecule type" value="Genomic_DNA"/>
</dbReference>
<dbReference type="SUPFAM" id="SSF56281">
    <property type="entry name" value="Metallo-hydrolase/oxidoreductase"/>
    <property type="match status" value="1"/>
</dbReference>
<accession>A0A1Q2HWC3</accession>
<feature type="domain" description="Metallo-beta-lactamase" evidence="1">
    <location>
        <begin position="38"/>
        <end position="201"/>
    </location>
</feature>